<dbReference type="PANTHER" id="PTHR21694:SF18">
    <property type="entry name" value="COILED-COIL DOMAIN-CONTAINING PROTEIN 63"/>
    <property type="match status" value="1"/>
</dbReference>
<dbReference type="Proteomes" id="UP001152797">
    <property type="component" value="Unassembled WGS sequence"/>
</dbReference>
<dbReference type="InterPro" id="IPR002048">
    <property type="entry name" value="EF_hand_dom"/>
</dbReference>
<keyword evidence="9" id="KW-1185">Reference proteome</keyword>
<feature type="compositionally biased region" description="Polar residues" evidence="4">
    <location>
        <begin position="77"/>
        <end position="86"/>
    </location>
</feature>
<protein>
    <submittedName>
        <fullName evidence="8">EF-hand domain-containing protein</fullName>
    </submittedName>
</protein>
<evidence type="ECO:0000259" key="5">
    <source>
        <dbReference type="PROSITE" id="PS50222"/>
    </source>
</evidence>
<evidence type="ECO:0000256" key="2">
    <source>
        <dbReference type="ARBA" id="ARBA00023054"/>
    </source>
</evidence>
<keyword evidence="2 3" id="KW-0175">Coiled coil</keyword>
<proteinExistence type="predicted"/>
<feature type="non-terminal residue" evidence="6">
    <location>
        <position position="716"/>
    </location>
</feature>
<evidence type="ECO:0000313" key="7">
    <source>
        <dbReference type="EMBL" id="CAL1141270.1"/>
    </source>
</evidence>
<dbReference type="SMART" id="SM00054">
    <property type="entry name" value="EFh"/>
    <property type="match status" value="1"/>
</dbReference>
<dbReference type="SUPFAM" id="SSF47473">
    <property type="entry name" value="EF-hand"/>
    <property type="match status" value="1"/>
</dbReference>
<accession>A0A9P1CAD7</accession>
<feature type="region of interest" description="Disordered" evidence="4">
    <location>
        <begin position="603"/>
        <end position="628"/>
    </location>
</feature>
<dbReference type="EMBL" id="CAMXCT010001215">
    <property type="protein sequence ID" value="CAI3987895.1"/>
    <property type="molecule type" value="Genomic_DNA"/>
</dbReference>
<dbReference type="Pfam" id="PF13405">
    <property type="entry name" value="EF-hand_6"/>
    <property type="match status" value="1"/>
</dbReference>
<dbReference type="EMBL" id="CAMXCT030001215">
    <property type="protein sequence ID" value="CAL4775207.1"/>
    <property type="molecule type" value="Genomic_DNA"/>
</dbReference>
<dbReference type="InterPro" id="IPR049258">
    <property type="entry name" value="ODAD1_CC"/>
</dbReference>
<sequence>MELEKRRLKRLDKELEAAQKTQGIKEQQARERQNAWTRRPKSGGPARPKSGSGAAAARSLQAGRGQNQAAFGGRQISEPTSENTAQEEGERFTPMRQLVAQMDSQVKKLDSVKHENDCLKQDVQQIRKYKKQLGSIFDRLKLQILKRSDQLRDFVEEAAQSKAVYSETEQRVEVMQRQRDDERRQFTEEVLRIRRDLRKLETEKREVEVRLKRMEKGVQRKNELILPPEEEEFSEASMMRRIMKTAFLNCIQRRHIKQHQKSIEIFEQAFATIKQSTGISDIAEIVKIFVHLESRNYSLLTYVNHMNREIEALEGQKRARQEGEWSLKRKEESAEKSRKYALGDMQQKLRSIQLATEDDREACEEHRGVLHQVLPLVAQVAKHLDLESQRLRQASKDENREFPQKPSDELRVDTMLIYLQWVEDVLSRFKDLLPVQDSADYFPPTAAGLVKQLQPKSRHQPAARLVKMQDLPAAPLFVEEHGASKRQVNTAKVELEEDSEDEGFEERPLKLEEIRHRAKQAHERKNRTREHRHSTAFIEQEAASSTGLQLFTQDVQPAPRQSTSDSLPQSRRSVGFSLSAANALAQDAQAAETLRLEAHAALPEAGEQSPDSQNSDSQSAREPLPYPSKSALNMRVRQLIQVAASRPAEVTQDELDITFLRKYKMSRQELEVRAKLMGMGLQHLCFLKTQFDLFDQDQSGRISASELRSLFQKLGE</sequence>
<dbReference type="GO" id="GO:0005509">
    <property type="term" value="F:calcium ion binding"/>
    <property type="evidence" value="ECO:0007669"/>
    <property type="project" value="InterPro"/>
</dbReference>
<evidence type="ECO:0000256" key="4">
    <source>
        <dbReference type="SAM" id="MobiDB-lite"/>
    </source>
</evidence>
<organism evidence="6">
    <name type="scientific">Cladocopium goreaui</name>
    <dbReference type="NCBI Taxonomy" id="2562237"/>
    <lineage>
        <taxon>Eukaryota</taxon>
        <taxon>Sar</taxon>
        <taxon>Alveolata</taxon>
        <taxon>Dinophyceae</taxon>
        <taxon>Suessiales</taxon>
        <taxon>Symbiodiniaceae</taxon>
        <taxon>Cladocopium</taxon>
    </lineage>
</organism>
<feature type="compositionally biased region" description="Low complexity" evidence="4">
    <location>
        <begin position="608"/>
        <end position="618"/>
    </location>
</feature>
<reference evidence="7" key="2">
    <citation type="submission" date="2024-04" db="EMBL/GenBank/DDBJ databases">
        <authorList>
            <person name="Chen Y."/>
            <person name="Shah S."/>
            <person name="Dougan E. K."/>
            <person name="Thang M."/>
            <person name="Chan C."/>
        </authorList>
    </citation>
    <scope>NUCLEOTIDE SEQUENCE [LARGE SCALE GENOMIC DNA]</scope>
</reference>
<feature type="compositionally biased region" description="Basic residues" evidence="4">
    <location>
        <begin position="1"/>
        <end position="10"/>
    </location>
</feature>
<feature type="region of interest" description="Disordered" evidence="4">
    <location>
        <begin position="1"/>
        <end position="90"/>
    </location>
</feature>
<dbReference type="InterPro" id="IPR018247">
    <property type="entry name" value="EF_Hand_1_Ca_BS"/>
</dbReference>
<dbReference type="EMBL" id="CAMXCT020001215">
    <property type="protein sequence ID" value="CAL1141270.1"/>
    <property type="molecule type" value="Genomic_DNA"/>
</dbReference>
<dbReference type="PROSITE" id="PS00018">
    <property type="entry name" value="EF_HAND_1"/>
    <property type="match status" value="1"/>
</dbReference>
<dbReference type="InterPro" id="IPR051876">
    <property type="entry name" value="ODA-DC/CCD"/>
</dbReference>
<keyword evidence="1" id="KW-0106">Calcium</keyword>
<feature type="domain" description="EF-hand" evidence="5">
    <location>
        <begin position="687"/>
        <end position="716"/>
    </location>
</feature>
<evidence type="ECO:0000313" key="9">
    <source>
        <dbReference type="Proteomes" id="UP001152797"/>
    </source>
</evidence>
<dbReference type="Pfam" id="PF21773">
    <property type="entry name" value="ODAD1_CC"/>
    <property type="match status" value="1"/>
</dbReference>
<dbReference type="PROSITE" id="PS50222">
    <property type="entry name" value="EF_HAND_2"/>
    <property type="match status" value="1"/>
</dbReference>
<evidence type="ECO:0000256" key="1">
    <source>
        <dbReference type="ARBA" id="ARBA00022837"/>
    </source>
</evidence>
<dbReference type="InterPro" id="IPR011992">
    <property type="entry name" value="EF-hand-dom_pair"/>
</dbReference>
<gene>
    <name evidence="6" type="ORF">C1SCF055_LOCUS15133</name>
</gene>
<reference evidence="6" key="1">
    <citation type="submission" date="2022-10" db="EMBL/GenBank/DDBJ databases">
        <authorList>
            <person name="Chen Y."/>
            <person name="Dougan E. K."/>
            <person name="Chan C."/>
            <person name="Rhodes N."/>
            <person name="Thang M."/>
        </authorList>
    </citation>
    <scope>NUCLEOTIDE SEQUENCE</scope>
</reference>
<dbReference type="Gene3D" id="1.10.238.10">
    <property type="entry name" value="EF-hand"/>
    <property type="match status" value="1"/>
</dbReference>
<evidence type="ECO:0000313" key="6">
    <source>
        <dbReference type="EMBL" id="CAI3987895.1"/>
    </source>
</evidence>
<evidence type="ECO:0000256" key="3">
    <source>
        <dbReference type="SAM" id="Coils"/>
    </source>
</evidence>
<comment type="caution">
    <text evidence="6">The sequence shown here is derived from an EMBL/GenBank/DDBJ whole genome shotgun (WGS) entry which is preliminary data.</text>
</comment>
<dbReference type="OrthoDB" id="6766775at2759"/>
<feature type="coiled-coil region" evidence="3">
    <location>
        <begin position="165"/>
        <end position="217"/>
    </location>
</feature>
<dbReference type="PANTHER" id="PTHR21694">
    <property type="entry name" value="COILED-COIL DOMAIN-CONTAINING PROTEIN 63"/>
    <property type="match status" value="1"/>
</dbReference>
<evidence type="ECO:0000313" key="8">
    <source>
        <dbReference type="EMBL" id="CAL4775207.1"/>
    </source>
</evidence>
<name>A0A9P1CAD7_9DINO</name>
<dbReference type="AlphaFoldDB" id="A0A9P1CAD7"/>